<dbReference type="Proteomes" id="UP000243024">
    <property type="component" value="Unassembled WGS sequence"/>
</dbReference>
<dbReference type="GO" id="GO:0016020">
    <property type="term" value="C:membrane"/>
    <property type="evidence" value="ECO:0007669"/>
    <property type="project" value="TreeGrafter"/>
</dbReference>
<dbReference type="AlphaFoldDB" id="A0A179IP14"/>
<dbReference type="SUPFAM" id="SSF88713">
    <property type="entry name" value="Glycoside hydrolase/deacetylase"/>
    <property type="match status" value="1"/>
</dbReference>
<dbReference type="EMBL" id="PEBV01000021">
    <property type="protein sequence ID" value="PTQ52817.1"/>
    <property type="molecule type" value="Genomic_DNA"/>
</dbReference>
<evidence type="ECO:0000313" key="2">
    <source>
        <dbReference type="EMBL" id="OAR04417.1"/>
    </source>
</evidence>
<dbReference type="InterPro" id="IPR050248">
    <property type="entry name" value="Polysacc_deacetylase_ArnD"/>
</dbReference>
<evidence type="ECO:0000259" key="1">
    <source>
        <dbReference type="PROSITE" id="PS51677"/>
    </source>
</evidence>
<evidence type="ECO:0000313" key="3">
    <source>
        <dbReference type="EMBL" id="PTQ52817.1"/>
    </source>
</evidence>
<keyword evidence="4" id="KW-1185">Reference proteome</keyword>
<accession>A0A179IP14</accession>
<dbReference type="PROSITE" id="PS51677">
    <property type="entry name" value="NODB"/>
    <property type="match status" value="1"/>
</dbReference>
<dbReference type="Gene3D" id="3.20.20.370">
    <property type="entry name" value="Glycoside hydrolase/deacetylase"/>
    <property type="match status" value="1"/>
</dbReference>
<gene>
    <name evidence="3" type="ORF">HSCHL_2596</name>
    <name evidence="2" type="ORF">SA87_02065</name>
</gene>
<dbReference type="RefSeq" id="WP_066200638.1">
    <property type="nucleotide sequence ID" value="NZ_CBCSAS010000025.1"/>
</dbReference>
<dbReference type="Proteomes" id="UP000244180">
    <property type="component" value="Unassembled WGS sequence"/>
</dbReference>
<protein>
    <submittedName>
        <fullName evidence="3">Putative polysaccharide deacetylase</fullName>
    </submittedName>
</protein>
<dbReference type="GO" id="GO:0005975">
    <property type="term" value="P:carbohydrate metabolic process"/>
    <property type="evidence" value="ECO:0007669"/>
    <property type="project" value="InterPro"/>
</dbReference>
<dbReference type="PANTHER" id="PTHR10587">
    <property type="entry name" value="GLYCOSYL TRANSFERASE-RELATED"/>
    <property type="match status" value="1"/>
</dbReference>
<dbReference type="EMBL" id="JXBB01000016">
    <property type="protein sequence ID" value="OAR04417.1"/>
    <property type="molecule type" value="Genomic_DNA"/>
</dbReference>
<reference evidence="3 5" key="2">
    <citation type="submission" date="2017-08" db="EMBL/GenBank/DDBJ databases">
        <title>Burning lignite coal seam in the remote Altai Mountains harbors a hydrogen-driven thermophilic microbial community.</title>
        <authorList>
            <person name="Kadnikov V.V."/>
            <person name="Mardanov A.V."/>
            <person name="Ivasenko D."/>
            <person name="Beletsky A.V."/>
            <person name="Karnachuk O.V."/>
            <person name="Ravin N.V."/>
        </authorList>
    </citation>
    <scope>NUCLEOTIDE SEQUENCE [LARGE SCALE GENOMIC DNA]</scope>
    <source>
        <strain evidence="3">AL33</strain>
    </source>
</reference>
<name>A0A179IP14_HYDSH</name>
<evidence type="ECO:0000313" key="5">
    <source>
        <dbReference type="Proteomes" id="UP000244180"/>
    </source>
</evidence>
<comment type="caution">
    <text evidence="2">The sequence shown here is derived from an EMBL/GenBank/DDBJ whole genome shotgun (WGS) entry which is preliminary data.</text>
</comment>
<dbReference type="STRING" id="1484.SA87_02065"/>
<feature type="domain" description="NodB homology" evidence="1">
    <location>
        <begin position="54"/>
        <end position="234"/>
    </location>
</feature>
<dbReference type="Pfam" id="PF01522">
    <property type="entry name" value="Polysacc_deac_1"/>
    <property type="match status" value="1"/>
</dbReference>
<dbReference type="InterPro" id="IPR002509">
    <property type="entry name" value="NODB_dom"/>
</dbReference>
<dbReference type="PANTHER" id="PTHR10587:SF128">
    <property type="entry name" value="POLYSACCHARIDE DEACETYLASE PDAB-RELATED"/>
    <property type="match status" value="1"/>
</dbReference>
<evidence type="ECO:0000313" key="4">
    <source>
        <dbReference type="Proteomes" id="UP000243024"/>
    </source>
</evidence>
<dbReference type="GO" id="GO:0016810">
    <property type="term" value="F:hydrolase activity, acting on carbon-nitrogen (but not peptide) bonds"/>
    <property type="evidence" value="ECO:0007669"/>
    <property type="project" value="InterPro"/>
</dbReference>
<dbReference type="InterPro" id="IPR011330">
    <property type="entry name" value="Glyco_hydro/deAcase_b/a-brl"/>
</dbReference>
<sequence>MPVWSFSWPAVRRLALFLALLGIALVVLTREMEAVPALWSRPVGAIARVPTEERLVALTFDVSWGERVFPRLLDAIQRADVRAATLFVTGEWARTHADAVRDAQAAGLELGTMGATHRSLSRLPDDALAAEIAAGQEALEAITGRKPTLFRPPNGDVDRRVLAAADRLELITILWDVDPSDWKTPSAPTIAERVLQAARPGSIVLLHGSDAAAATPEALPLIARGLRQRGFSLVTVSDLIRGVHVQVKRVD</sequence>
<organism evidence="2 4">
    <name type="scientific">Hydrogenibacillus schlegelii</name>
    <name type="common">Bacillus schlegelii</name>
    <dbReference type="NCBI Taxonomy" id="1484"/>
    <lineage>
        <taxon>Bacteria</taxon>
        <taxon>Bacillati</taxon>
        <taxon>Bacillota</taxon>
        <taxon>Bacilli</taxon>
        <taxon>Bacillales</taxon>
        <taxon>Bacillales Family X. Incertae Sedis</taxon>
        <taxon>Hydrogenibacillus</taxon>
    </lineage>
</organism>
<dbReference type="OrthoDB" id="9806342at2"/>
<proteinExistence type="predicted"/>
<reference evidence="2 4" key="1">
    <citation type="submission" date="2015-09" db="EMBL/GenBank/DDBJ databases">
        <title>Draft genome sequence of Hydrogenibacillus schlegelii DSM 2000.</title>
        <authorList>
            <person name="Hemp J."/>
        </authorList>
    </citation>
    <scope>NUCLEOTIDE SEQUENCE [LARGE SCALE GENOMIC DNA]</scope>
    <source>
        <strain evidence="2 4">MA 48</strain>
    </source>
</reference>